<dbReference type="Gene3D" id="3.40.50.2300">
    <property type="match status" value="1"/>
</dbReference>
<proteinExistence type="predicted"/>
<dbReference type="PROSITE" id="PS51755">
    <property type="entry name" value="OMPR_PHOB"/>
    <property type="match status" value="1"/>
</dbReference>
<feature type="modified residue" description="4-aspartylphosphate" evidence="6">
    <location>
        <position position="85"/>
    </location>
</feature>
<evidence type="ECO:0000256" key="6">
    <source>
        <dbReference type="PROSITE-ProRule" id="PRU00169"/>
    </source>
</evidence>
<dbReference type="EMBL" id="ACFU01000002">
    <property type="protein sequence ID" value="EEF15108.1"/>
    <property type="molecule type" value="Genomic_DNA"/>
</dbReference>
<keyword evidence="4 7" id="KW-0238">DNA-binding</keyword>
<dbReference type="InterPro" id="IPR011006">
    <property type="entry name" value="CheY-like_superfamily"/>
</dbReference>
<dbReference type="SMART" id="SM00448">
    <property type="entry name" value="REC"/>
    <property type="match status" value="1"/>
</dbReference>
<dbReference type="GO" id="GO:0006355">
    <property type="term" value="P:regulation of DNA-templated transcription"/>
    <property type="evidence" value="ECO:0007669"/>
    <property type="project" value="InterPro"/>
</dbReference>
<dbReference type="InterPro" id="IPR036388">
    <property type="entry name" value="WH-like_DNA-bd_sf"/>
</dbReference>
<feature type="domain" description="OmpR/PhoB-type" evidence="9">
    <location>
        <begin position="155"/>
        <end position="253"/>
    </location>
</feature>
<dbReference type="InterPro" id="IPR039420">
    <property type="entry name" value="WalR-like"/>
</dbReference>
<dbReference type="PANTHER" id="PTHR48111:SF22">
    <property type="entry name" value="REGULATOR OF RPOS"/>
    <property type="match status" value="1"/>
</dbReference>
<dbReference type="eggNOG" id="COG0745">
    <property type="taxonomic scope" value="Bacteria"/>
</dbReference>
<evidence type="ECO:0000256" key="1">
    <source>
        <dbReference type="ARBA" id="ARBA00022553"/>
    </source>
</evidence>
<accession>B9CYM8</accession>
<evidence type="ECO:0000256" key="5">
    <source>
        <dbReference type="ARBA" id="ARBA00023163"/>
    </source>
</evidence>
<dbReference type="CDD" id="cd00383">
    <property type="entry name" value="trans_reg_C"/>
    <property type="match status" value="1"/>
</dbReference>
<dbReference type="AlphaFoldDB" id="B9CYM8"/>
<dbReference type="Gene3D" id="1.10.10.10">
    <property type="entry name" value="Winged helix-like DNA-binding domain superfamily/Winged helix DNA-binding domain"/>
    <property type="match status" value="1"/>
</dbReference>
<dbReference type="InterPro" id="IPR001867">
    <property type="entry name" value="OmpR/PhoB-type_DNA-bd"/>
</dbReference>
<evidence type="ECO:0000313" key="11">
    <source>
        <dbReference type="Proteomes" id="UP000003082"/>
    </source>
</evidence>
<keyword evidence="1 6" id="KW-0597">Phosphoprotein</keyword>
<dbReference type="GO" id="GO:0000156">
    <property type="term" value="F:phosphorelay response regulator activity"/>
    <property type="evidence" value="ECO:0007669"/>
    <property type="project" value="TreeGrafter"/>
</dbReference>
<organism evidence="10 11">
    <name type="scientific">Campylobacter rectus RM3267</name>
    <dbReference type="NCBI Taxonomy" id="553218"/>
    <lineage>
        <taxon>Bacteria</taxon>
        <taxon>Pseudomonadati</taxon>
        <taxon>Campylobacterota</taxon>
        <taxon>Epsilonproteobacteria</taxon>
        <taxon>Campylobacterales</taxon>
        <taxon>Campylobacteraceae</taxon>
        <taxon>Campylobacter</taxon>
    </lineage>
</organism>
<keyword evidence="2" id="KW-0902">Two-component regulatory system</keyword>
<gene>
    <name evidence="10" type="ORF">CAMRE0001_1855</name>
</gene>
<dbReference type="Pfam" id="PF00486">
    <property type="entry name" value="Trans_reg_C"/>
    <property type="match status" value="1"/>
</dbReference>
<dbReference type="InterPro" id="IPR001789">
    <property type="entry name" value="Sig_transdc_resp-reg_receiver"/>
</dbReference>
<protein>
    <submittedName>
        <fullName evidence="10">Response regulator receiver domain protein</fullName>
    </submittedName>
</protein>
<dbReference type="Pfam" id="PF00072">
    <property type="entry name" value="Response_reg"/>
    <property type="match status" value="1"/>
</dbReference>
<dbReference type="Proteomes" id="UP000003082">
    <property type="component" value="Unassembled WGS sequence"/>
</dbReference>
<dbReference type="STRING" id="553218.CAMRE0001_1855"/>
<keyword evidence="5" id="KW-0804">Transcription</keyword>
<reference evidence="10 11" key="1">
    <citation type="submission" date="2008-08" db="EMBL/GenBank/DDBJ databases">
        <authorList>
            <person name="Madupu R."/>
            <person name="Durkin A.S."/>
            <person name="Torralba M."/>
            <person name="Methe B."/>
            <person name="Sutton G.G."/>
            <person name="Strausberg R.L."/>
            <person name="Nelson K.E."/>
        </authorList>
    </citation>
    <scope>NUCLEOTIDE SEQUENCE [LARGE SCALE GENOMIC DNA]</scope>
    <source>
        <strain evidence="10 11">RM3267</strain>
    </source>
</reference>
<evidence type="ECO:0000259" key="9">
    <source>
        <dbReference type="PROSITE" id="PS51755"/>
    </source>
</evidence>
<dbReference type="PANTHER" id="PTHR48111">
    <property type="entry name" value="REGULATOR OF RPOS"/>
    <property type="match status" value="1"/>
</dbReference>
<evidence type="ECO:0000256" key="4">
    <source>
        <dbReference type="ARBA" id="ARBA00023125"/>
    </source>
</evidence>
<evidence type="ECO:0000256" key="7">
    <source>
        <dbReference type="PROSITE-ProRule" id="PRU01091"/>
    </source>
</evidence>
<dbReference type="GO" id="GO:0000976">
    <property type="term" value="F:transcription cis-regulatory region binding"/>
    <property type="evidence" value="ECO:0007669"/>
    <property type="project" value="TreeGrafter"/>
</dbReference>
<evidence type="ECO:0000256" key="2">
    <source>
        <dbReference type="ARBA" id="ARBA00023012"/>
    </source>
</evidence>
<feature type="DNA-binding region" description="OmpR/PhoB-type" evidence="7">
    <location>
        <begin position="155"/>
        <end position="253"/>
    </location>
</feature>
<evidence type="ECO:0000259" key="8">
    <source>
        <dbReference type="PROSITE" id="PS50110"/>
    </source>
</evidence>
<name>B9CYM8_CAMRE</name>
<feature type="domain" description="Response regulatory" evidence="8">
    <location>
        <begin position="36"/>
        <end position="150"/>
    </location>
</feature>
<keyword evidence="3" id="KW-0805">Transcription regulation</keyword>
<dbReference type="CDD" id="cd17573">
    <property type="entry name" value="REC_HP-RR-like"/>
    <property type="match status" value="1"/>
</dbReference>
<evidence type="ECO:0000256" key="3">
    <source>
        <dbReference type="ARBA" id="ARBA00023015"/>
    </source>
</evidence>
<dbReference type="SUPFAM" id="SSF52172">
    <property type="entry name" value="CheY-like"/>
    <property type="match status" value="1"/>
</dbReference>
<evidence type="ECO:0000313" key="10">
    <source>
        <dbReference type="EMBL" id="EEF15108.1"/>
    </source>
</evidence>
<dbReference type="GO" id="GO:0005829">
    <property type="term" value="C:cytosol"/>
    <property type="evidence" value="ECO:0007669"/>
    <property type="project" value="TreeGrafter"/>
</dbReference>
<keyword evidence="11" id="KW-1185">Reference proteome</keyword>
<sequence length="257" mass="29769">MAREPSLNINFFLKYLEISLNLCYNRVKFHKREKMRILIVEDEVTLNKTIAEGLQEFGYQTDSSENFKDAEYYIGIRNYDLVLTDWMLPDGDGVDLISIIKHKSPRTAVVVLSAKDDKDSEVKAFRIGADDYIKKPFDFDVLVARIEARLRFGGTNVIKIDDLIIDPDEEKITYLGQDIELKGKPFEVLTHLARHSDQIVSKEQLLDAIWEEPELVTPNVIEVAINQIRQKMDKPLNISTIETVRRRGYRFCFPKKA</sequence>
<comment type="caution">
    <text evidence="10">The sequence shown here is derived from an EMBL/GenBank/DDBJ whole genome shotgun (WGS) entry which is preliminary data.</text>
</comment>
<dbReference type="GO" id="GO:0032993">
    <property type="term" value="C:protein-DNA complex"/>
    <property type="evidence" value="ECO:0007669"/>
    <property type="project" value="TreeGrafter"/>
</dbReference>
<dbReference type="PROSITE" id="PS50110">
    <property type="entry name" value="RESPONSE_REGULATORY"/>
    <property type="match status" value="1"/>
</dbReference>
<dbReference type="SMART" id="SM00862">
    <property type="entry name" value="Trans_reg_C"/>
    <property type="match status" value="1"/>
</dbReference>